<protein>
    <submittedName>
        <fullName evidence="2">Uncharacterized protein</fullName>
    </submittedName>
</protein>
<dbReference type="Proteomes" id="UP000265955">
    <property type="component" value="Unassembled WGS sequence"/>
</dbReference>
<evidence type="ECO:0000313" key="3">
    <source>
        <dbReference type="Proteomes" id="UP000265955"/>
    </source>
</evidence>
<feature type="region of interest" description="Disordered" evidence="1">
    <location>
        <begin position="1"/>
        <end position="120"/>
    </location>
</feature>
<feature type="compositionally biased region" description="Polar residues" evidence="1">
    <location>
        <begin position="1"/>
        <end position="14"/>
    </location>
</feature>
<comment type="caution">
    <text evidence="2">The sequence shown here is derived from an EMBL/GenBank/DDBJ whole genome shotgun (WGS) entry which is preliminary data.</text>
</comment>
<organism evidence="2 3">
    <name type="scientific">Noviherbaspirillum saxi</name>
    <dbReference type="NCBI Taxonomy" id="2320863"/>
    <lineage>
        <taxon>Bacteria</taxon>
        <taxon>Pseudomonadati</taxon>
        <taxon>Pseudomonadota</taxon>
        <taxon>Betaproteobacteria</taxon>
        <taxon>Burkholderiales</taxon>
        <taxon>Oxalobacteraceae</taxon>
        <taxon>Noviherbaspirillum</taxon>
    </lineage>
</organism>
<gene>
    <name evidence="2" type="ORF">D3871_16355</name>
</gene>
<feature type="compositionally biased region" description="Polar residues" evidence="1">
    <location>
        <begin position="55"/>
        <end position="64"/>
    </location>
</feature>
<evidence type="ECO:0000313" key="2">
    <source>
        <dbReference type="EMBL" id="RJF95038.1"/>
    </source>
</evidence>
<dbReference type="OrthoDB" id="8758615at2"/>
<keyword evidence="3" id="KW-1185">Reference proteome</keyword>
<feature type="compositionally biased region" description="Basic and acidic residues" evidence="1">
    <location>
        <begin position="102"/>
        <end position="112"/>
    </location>
</feature>
<dbReference type="RefSeq" id="WP_119770188.1">
    <property type="nucleotide sequence ID" value="NZ_QYUO01000002.1"/>
</dbReference>
<dbReference type="AlphaFoldDB" id="A0A3A3FHQ6"/>
<name>A0A3A3FHQ6_9BURK</name>
<evidence type="ECO:0000256" key="1">
    <source>
        <dbReference type="SAM" id="MobiDB-lite"/>
    </source>
</evidence>
<sequence>MARNQQSANQGNSKHSGRRTLPTELDDTMQSDHSLSQSDEDYEDEGFSVAEEQNFDQQSDQASSVGRMPPDIDVAGATAEENPSDAMADSIRSGAPDGGNPNEKKADLKQSIERAVPPSV</sequence>
<dbReference type="EMBL" id="QYUO01000002">
    <property type="protein sequence ID" value="RJF95038.1"/>
    <property type="molecule type" value="Genomic_DNA"/>
</dbReference>
<accession>A0A3A3FHQ6</accession>
<proteinExistence type="predicted"/>
<reference evidence="3" key="1">
    <citation type="submission" date="2018-09" db="EMBL/GenBank/DDBJ databases">
        <authorList>
            <person name="Zhu H."/>
        </authorList>
    </citation>
    <scope>NUCLEOTIDE SEQUENCE [LARGE SCALE GENOMIC DNA]</scope>
    <source>
        <strain evidence="3">K1R23-30</strain>
    </source>
</reference>